<evidence type="ECO:0000259" key="9">
    <source>
        <dbReference type="Pfam" id="PF08240"/>
    </source>
</evidence>
<dbReference type="InterPro" id="IPR013149">
    <property type="entry name" value="ADH-like_C"/>
</dbReference>
<dbReference type="Gene3D" id="3.40.50.720">
    <property type="entry name" value="NAD(P)-binding Rossmann-like Domain"/>
    <property type="match status" value="1"/>
</dbReference>
<proteinExistence type="inferred from homology"/>
<dbReference type="Pfam" id="PF00107">
    <property type="entry name" value="ADH_zinc_N"/>
    <property type="match status" value="1"/>
</dbReference>
<keyword evidence="6 10" id="KW-0560">Oxidoreductase</keyword>
<comment type="cofactor">
    <cofactor evidence="1">
        <name>Zn(2+)</name>
        <dbReference type="ChEBI" id="CHEBI:29105"/>
    </cofactor>
</comment>
<evidence type="ECO:0000313" key="11">
    <source>
        <dbReference type="Proteomes" id="UP000315017"/>
    </source>
</evidence>
<dbReference type="InterPro" id="IPR036291">
    <property type="entry name" value="NAD(P)-bd_dom_sf"/>
</dbReference>
<feature type="domain" description="Alcohol dehydrogenase-like N-terminal" evidence="9">
    <location>
        <begin position="28"/>
        <end position="150"/>
    </location>
</feature>
<evidence type="ECO:0000256" key="7">
    <source>
        <dbReference type="ARBA" id="ARBA00023027"/>
    </source>
</evidence>
<dbReference type="GO" id="GO:0005737">
    <property type="term" value="C:cytoplasm"/>
    <property type="evidence" value="ECO:0007669"/>
    <property type="project" value="TreeGrafter"/>
</dbReference>
<dbReference type="PANTHER" id="PTHR42940">
    <property type="entry name" value="ALCOHOL DEHYDROGENASE 1-RELATED"/>
    <property type="match status" value="1"/>
</dbReference>
<dbReference type="Pfam" id="PF08240">
    <property type="entry name" value="ADH_N"/>
    <property type="match status" value="1"/>
</dbReference>
<gene>
    <name evidence="10" type="primary">tdh_1</name>
    <name evidence="10" type="ORF">ETAA8_30010</name>
</gene>
<keyword evidence="4" id="KW-0479">Metal-binding</keyword>
<keyword evidence="5" id="KW-0862">Zinc</keyword>
<dbReference type="GO" id="GO:0004022">
    <property type="term" value="F:alcohol dehydrogenase (NAD+) activity"/>
    <property type="evidence" value="ECO:0007669"/>
    <property type="project" value="UniProtKB-EC"/>
</dbReference>
<dbReference type="KEGG" id="aagg:ETAA8_30010"/>
<evidence type="ECO:0000256" key="2">
    <source>
        <dbReference type="ARBA" id="ARBA00008072"/>
    </source>
</evidence>
<feature type="domain" description="Alcohol dehydrogenase-like C-terminal" evidence="8">
    <location>
        <begin position="191"/>
        <end position="318"/>
    </location>
</feature>
<keyword evidence="7" id="KW-0520">NAD</keyword>
<accession>A0A517YCE5</accession>
<dbReference type="InterPro" id="IPR013154">
    <property type="entry name" value="ADH-like_N"/>
</dbReference>
<dbReference type="Gene3D" id="3.90.180.10">
    <property type="entry name" value="Medium-chain alcohol dehydrogenases, catalytic domain"/>
    <property type="match status" value="1"/>
</dbReference>
<dbReference type="CDD" id="cd08231">
    <property type="entry name" value="MDR_TM0436_like"/>
    <property type="match status" value="1"/>
</dbReference>
<dbReference type="AlphaFoldDB" id="A0A517YCE5"/>
<dbReference type="PANTHER" id="PTHR42940:SF3">
    <property type="entry name" value="ALCOHOL DEHYDROGENASE 1-RELATED"/>
    <property type="match status" value="1"/>
</dbReference>
<dbReference type="InterPro" id="IPR011032">
    <property type="entry name" value="GroES-like_sf"/>
</dbReference>
<evidence type="ECO:0000256" key="5">
    <source>
        <dbReference type="ARBA" id="ARBA00022833"/>
    </source>
</evidence>
<dbReference type="OrthoDB" id="239596at2"/>
<dbReference type="EC" id="1.1.1.1" evidence="3"/>
<dbReference type="EMBL" id="CP036274">
    <property type="protein sequence ID" value="QDU27910.1"/>
    <property type="molecule type" value="Genomic_DNA"/>
</dbReference>
<reference evidence="10 11" key="1">
    <citation type="submission" date="2019-02" db="EMBL/GenBank/DDBJ databases">
        <title>Deep-cultivation of Planctomycetes and their phenomic and genomic characterization uncovers novel biology.</title>
        <authorList>
            <person name="Wiegand S."/>
            <person name="Jogler M."/>
            <person name="Boedeker C."/>
            <person name="Pinto D."/>
            <person name="Vollmers J."/>
            <person name="Rivas-Marin E."/>
            <person name="Kohn T."/>
            <person name="Peeters S.H."/>
            <person name="Heuer A."/>
            <person name="Rast P."/>
            <person name="Oberbeckmann S."/>
            <person name="Bunk B."/>
            <person name="Jeske O."/>
            <person name="Meyerdierks A."/>
            <person name="Storesund J.E."/>
            <person name="Kallscheuer N."/>
            <person name="Luecker S."/>
            <person name="Lage O.M."/>
            <person name="Pohl T."/>
            <person name="Merkel B.J."/>
            <person name="Hornburger P."/>
            <person name="Mueller R.-W."/>
            <person name="Bruemmer F."/>
            <person name="Labrenz M."/>
            <person name="Spormann A.M."/>
            <person name="Op den Camp H."/>
            <person name="Overmann J."/>
            <person name="Amann R."/>
            <person name="Jetten M.S.M."/>
            <person name="Mascher T."/>
            <person name="Medema M.H."/>
            <person name="Devos D.P."/>
            <person name="Kaster A.-K."/>
            <person name="Ovreas L."/>
            <person name="Rohde M."/>
            <person name="Galperin M.Y."/>
            <person name="Jogler C."/>
        </authorList>
    </citation>
    <scope>NUCLEOTIDE SEQUENCE [LARGE SCALE GENOMIC DNA]</scope>
    <source>
        <strain evidence="10 11">ETA_A8</strain>
    </source>
</reference>
<comment type="similarity">
    <text evidence="2">Belongs to the zinc-containing alcohol dehydrogenase family.</text>
</comment>
<keyword evidence="11" id="KW-1185">Reference proteome</keyword>
<dbReference type="RefSeq" id="WP_145089305.1">
    <property type="nucleotide sequence ID" value="NZ_CP036274.1"/>
</dbReference>
<organism evidence="10 11">
    <name type="scientific">Anatilimnocola aggregata</name>
    <dbReference type="NCBI Taxonomy" id="2528021"/>
    <lineage>
        <taxon>Bacteria</taxon>
        <taxon>Pseudomonadati</taxon>
        <taxon>Planctomycetota</taxon>
        <taxon>Planctomycetia</taxon>
        <taxon>Pirellulales</taxon>
        <taxon>Pirellulaceae</taxon>
        <taxon>Anatilimnocola</taxon>
    </lineage>
</organism>
<protein>
    <recommendedName>
        <fullName evidence="3">alcohol dehydrogenase</fullName>
        <ecNumber evidence="3">1.1.1.1</ecNumber>
    </recommendedName>
</protein>
<dbReference type="SUPFAM" id="SSF50129">
    <property type="entry name" value="GroES-like"/>
    <property type="match status" value="1"/>
</dbReference>
<dbReference type="NCBIfam" id="TIGR03366">
    <property type="entry name" value="HpnZ_proposed"/>
    <property type="match status" value="1"/>
</dbReference>
<evidence type="ECO:0000256" key="4">
    <source>
        <dbReference type="ARBA" id="ARBA00022723"/>
    </source>
</evidence>
<evidence type="ECO:0000256" key="3">
    <source>
        <dbReference type="ARBA" id="ARBA00013190"/>
    </source>
</evidence>
<evidence type="ECO:0000256" key="6">
    <source>
        <dbReference type="ARBA" id="ARBA00023002"/>
    </source>
</evidence>
<evidence type="ECO:0000313" key="10">
    <source>
        <dbReference type="EMBL" id="QDU27910.1"/>
    </source>
</evidence>
<sequence>MIQSRAALFHGTPREVELSQLPLPTLQAGETLARVLGCTLCGSDLHSYEGHRKVPVPTVLGHEIVGEIVAFGKNKSRLDIAGQPLRVGDRVTWAIVASCGECFYCLRGLAQKCLQSVKYGHEPLRPGRELLGGLAEHVLLVAGTSIIRLPNELPLEVACPASCATATVAAALASAGEVCERTVCVLGAGMLGLTAAAMCHARGASAVVCVDMHVDRRERAKAFGATHSVAPNELPAIAKEVSNGHGFDLVLEFTGATAAFENAWPLVRMGGRFVLVGAVFPGAPFSLPLEQMVRRNLTISGVHNYGPEHLIAAVEFLSQHHRHYPFAGLVEAWCPLTAVTEAFEQARNPQAIRIGIKP</sequence>
<name>A0A517YCE5_9BACT</name>
<evidence type="ECO:0000259" key="8">
    <source>
        <dbReference type="Pfam" id="PF00107"/>
    </source>
</evidence>
<evidence type="ECO:0000256" key="1">
    <source>
        <dbReference type="ARBA" id="ARBA00001947"/>
    </source>
</evidence>
<dbReference type="SUPFAM" id="SSF51735">
    <property type="entry name" value="NAD(P)-binding Rossmann-fold domains"/>
    <property type="match status" value="1"/>
</dbReference>
<dbReference type="InterPro" id="IPR017743">
    <property type="entry name" value="ADH_phosphonate_catab-assoc"/>
</dbReference>
<dbReference type="GO" id="GO:0046872">
    <property type="term" value="F:metal ion binding"/>
    <property type="evidence" value="ECO:0007669"/>
    <property type="project" value="UniProtKB-KW"/>
</dbReference>
<dbReference type="Proteomes" id="UP000315017">
    <property type="component" value="Chromosome"/>
</dbReference>